<dbReference type="Proteomes" id="UP000265618">
    <property type="component" value="Unassembled WGS sequence"/>
</dbReference>
<proteinExistence type="predicted"/>
<dbReference type="EMBL" id="BDIP01001015">
    <property type="protein sequence ID" value="GIQ83351.1"/>
    <property type="molecule type" value="Genomic_DNA"/>
</dbReference>
<comment type="caution">
    <text evidence="1">The sequence shown here is derived from an EMBL/GenBank/DDBJ whole genome shotgun (WGS) entry which is preliminary data.</text>
</comment>
<evidence type="ECO:0000313" key="1">
    <source>
        <dbReference type="EMBL" id="GIQ83351.1"/>
    </source>
</evidence>
<dbReference type="AlphaFoldDB" id="A0A9K3GIF4"/>
<protein>
    <submittedName>
        <fullName evidence="1">Uncharacterized protein</fullName>
    </submittedName>
</protein>
<organism evidence="1 2">
    <name type="scientific">Kipferlia bialata</name>
    <dbReference type="NCBI Taxonomy" id="797122"/>
    <lineage>
        <taxon>Eukaryota</taxon>
        <taxon>Metamonada</taxon>
        <taxon>Carpediemonas-like organisms</taxon>
        <taxon>Kipferlia</taxon>
    </lineage>
</organism>
<gene>
    <name evidence="1" type="ORF">KIPB_004655</name>
</gene>
<reference evidence="1 2" key="1">
    <citation type="journal article" date="2018" name="PLoS ONE">
        <title>The draft genome of Kipferlia bialata reveals reductive genome evolution in fornicate parasites.</title>
        <authorList>
            <person name="Tanifuji G."/>
            <person name="Takabayashi S."/>
            <person name="Kume K."/>
            <person name="Takagi M."/>
            <person name="Nakayama T."/>
            <person name="Kamikawa R."/>
            <person name="Inagaki Y."/>
            <person name="Hashimoto T."/>
        </authorList>
    </citation>
    <scope>NUCLEOTIDE SEQUENCE [LARGE SCALE GENOMIC DNA]</scope>
    <source>
        <strain evidence="1">NY0173</strain>
    </source>
</reference>
<evidence type="ECO:0000313" key="2">
    <source>
        <dbReference type="Proteomes" id="UP000265618"/>
    </source>
</evidence>
<keyword evidence="2" id="KW-1185">Reference proteome</keyword>
<sequence>MGSRDDMDIERVIHGEEDRAALFAMPAVRREEILYQRWEKLKKDEEIQNELGTQGVAQVAAVATETGGINILRNLTKRVEQTREEEDADEYDEVI</sequence>
<name>A0A9K3GIF4_9EUKA</name>
<accession>A0A9K3GIF4</accession>